<dbReference type="EMBL" id="UINC01029540">
    <property type="protein sequence ID" value="SVB12432.1"/>
    <property type="molecule type" value="Genomic_DNA"/>
</dbReference>
<accession>A0A382BGN9</accession>
<reference evidence="1" key="1">
    <citation type="submission" date="2018-05" db="EMBL/GenBank/DDBJ databases">
        <authorList>
            <person name="Lanie J.A."/>
            <person name="Ng W.-L."/>
            <person name="Kazmierczak K.M."/>
            <person name="Andrzejewski T.M."/>
            <person name="Davidsen T.M."/>
            <person name="Wayne K.J."/>
            <person name="Tettelin H."/>
            <person name="Glass J.I."/>
            <person name="Rusch D."/>
            <person name="Podicherti R."/>
            <person name="Tsui H.-C.T."/>
            <person name="Winkler M.E."/>
        </authorList>
    </citation>
    <scope>NUCLEOTIDE SEQUENCE</scope>
</reference>
<dbReference type="AlphaFoldDB" id="A0A382BGN9"/>
<sequence length="40" mass="4484">MWLELALLPVLLVIFTLAVSELPCFVGCMPKTKKDNFSSE</sequence>
<protein>
    <submittedName>
        <fullName evidence="1">Uncharacterized protein</fullName>
    </submittedName>
</protein>
<gene>
    <name evidence="1" type="ORF">METZ01_LOCUS165286</name>
</gene>
<proteinExistence type="predicted"/>
<evidence type="ECO:0000313" key="1">
    <source>
        <dbReference type="EMBL" id="SVB12432.1"/>
    </source>
</evidence>
<name>A0A382BGN9_9ZZZZ</name>
<organism evidence="1">
    <name type="scientific">marine metagenome</name>
    <dbReference type="NCBI Taxonomy" id="408172"/>
    <lineage>
        <taxon>unclassified sequences</taxon>
        <taxon>metagenomes</taxon>
        <taxon>ecological metagenomes</taxon>
    </lineage>
</organism>